<keyword evidence="4" id="KW-0479">Metal-binding</keyword>
<comment type="cofactor">
    <cofactor evidence="1">
        <name>Cu(2+)</name>
        <dbReference type="ChEBI" id="CHEBI:29036"/>
    </cofactor>
</comment>
<dbReference type="GO" id="GO:0030248">
    <property type="term" value="F:cellulose binding"/>
    <property type="evidence" value="ECO:0007669"/>
    <property type="project" value="InterPro"/>
</dbReference>
<feature type="domain" description="CBM1" evidence="18">
    <location>
        <begin position="319"/>
        <end position="355"/>
    </location>
</feature>
<feature type="chain" id="PRO_5014325069" description="lytic cellulose monooxygenase (C4-dehydrogenating)" evidence="17">
    <location>
        <begin position="28"/>
        <end position="357"/>
    </location>
</feature>
<comment type="caution">
    <text evidence="19">The sequence shown here is derived from an EMBL/GenBank/DDBJ whole genome shotgun (WGS) entry which is preliminary data.</text>
</comment>
<evidence type="ECO:0000256" key="17">
    <source>
        <dbReference type="SAM" id="SignalP"/>
    </source>
</evidence>
<evidence type="ECO:0000256" key="11">
    <source>
        <dbReference type="ARBA" id="ARBA00023277"/>
    </source>
</evidence>
<dbReference type="OrthoDB" id="4849160at2759"/>
<dbReference type="SMART" id="SM00236">
    <property type="entry name" value="fCBD"/>
    <property type="match status" value="1"/>
</dbReference>
<dbReference type="CDD" id="cd21175">
    <property type="entry name" value="LPMO_AA9"/>
    <property type="match status" value="1"/>
</dbReference>
<dbReference type="Gene3D" id="2.70.50.70">
    <property type="match status" value="1"/>
</dbReference>
<keyword evidence="8" id="KW-0186">Copper</keyword>
<gene>
    <name evidence="19" type="ORF">THARTR1_07963</name>
</gene>
<dbReference type="Proteomes" id="UP000236290">
    <property type="component" value="Unassembled WGS sequence"/>
</dbReference>
<organism evidence="19 20">
    <name type="scientific">Trichoderma harzianum</name>
    <name type="common">Hypocrea lixii</name>
    <dbReference type="NCBI Taxonomy" id="5544"/>
    <lineage>
        <taxon>Eukaryota</taxon>
        <taxon>Fungi</taxon>
        <taxon>Dikarya</taxon>
        <taxon>Ascomycota</taxon>
        <taxon>Pezizomycotina</taxon>
        <taxon>Sordariomycetes</taxon>
        <taxon>Hypocreomycetidae</taxon>
        <taxon>Hypocreales</taxon>
        <taxon>Hypocreaceae</taxon>
        <taxon>Trichoderma</taxon>
    </lineage>
</organism>
<comment type="catalytic activity">
    <reaction evidence="14">
        <text>[(1-&gt;4)-beta-D-glucosyl]n+m + reduced acceptor + O2 = 4-dehydro-beta-D-glucosyl-[(1-&gt;4)-beta-D-glucosyl]n-1 + [(1-&gt;4)-beta-D-glucosyl]m + acceptor + H2O.</text>
        <dbReference type="EC" id="1.14.99.56"/>
    </reaction>
</comment>
<keyword evidence="6" id="KW-0136">Cellulose degradation</keyword>
<dbReference type="PANTHER" id="PTHR33353:SF36">
    <property type="entry name" value="ENDO-BETA-1,4-GLUCANASE D"/>
    <property type="match status" value="1"/>
</dbReference>
<comment type="similarity">
    <text evidence="13">Belongs to the polysaccharide monooxygenase AA9 family.</text>
</comment>
<dbReference type="InterPro" id="IPR049892">
    <property type="entry name" value="AA9"/>
</dbReference>
<reference evidence="19 20" key="1">
    <citation type="submission" date="2017-02" db="EMBL/GenBank/DDBJ databases">
        <title>Genomes of Trichoderma spp. with biocontrol activity.</title>
        <authorList>
            <person name="Gardiner D."/>
            <person name="Kazan K."/>
            <person name="Vos C."/>
            <person name="Harvey P."/>
        </authorList>
    </citation>
    <scope>NUCLEOTIDE SEQUENCE [LARGE SCALE GENOMIC DNA]</scope>
    <source>
        <strain evidence="19 20">Tr1</strain>
    </source>
</reference>
<dbReference type="GO" id="GO:0030245">
    <property type="term" value="P:cellulose catabolic process"/>
    <property type="evidence" value="ECO:0007669"/>
    <property type="project" value="UniProtKB-KW"/>
</dbReference>
<evidence type="ECO:0000256" key="7">
    <source>
        <dbReference type="ARBA" id="ARBA00023002"/>
    </source>
</evidence>
<evidence type="ECO:0000313" key="20">
    <source>
        <dbReference type="Proteomes" id="UP000236290"/>
    </source>
</evidence>
<feature type="compositionally biased region" description="Low complexity" evidence="16">
    <location>
        <begin position="261"/>
        <end position="278"/>
    </location>
</feature>
<proteinExistence type="inferred from homology"/>
<dbReference type="EMBL" id="MTYI01000124">
    <property type="protein sequence ID" value="PNP51417.1"/>
    <property type="molecule type" value="Genomic_DNA"/>
</dbReference>
<evidence type="ECO:0000256" key="1">
    <source>
        <dbReference type="ARBA" id="ARBA00001973"/>
    </source>
</evidence>
<keyword evidence="7" id="KW-0560">Oxidoreductase</keyword>
<dbReference type="PANTHER" id="PTHR33353">
    <property type="entry name" value="PUTATIVE (AFU_ORTHOLOGUE AFUA_1G12560)-RELATED"/>
    <property type="match status" value="1"/>
</dbReference>
<evidence type="ECO:0000313" key="19">
    <source>
        <dbReference type="EMBL" id="PNP51417.1"/>
    </source>
</evidence>
<keyword evidence="11" id="KW-0119">Carbohydrate metabolism</keyword>
<evidence type="ECO:0000256" key="15">
    <source>
        <dbReference type="ARBA" id="ARBA00047174"/>
    </source>
</evidence>
<sequence>MMHKYRHNHPAWILSNLLATALTVATGVVGHGHVNNIIVNGVYYQGYDPTSFPYMPNPPTVIGWTAADLDNGFVAPDAYQTPDIICHKNATNAKGHASVKAGDSVLLQWLPLPWPHPGPIVDYLANCNGDCETVDKTTLEFFKIDSVGLISGANPGNWAQNLLVTNNNTWVVQIPEDLQTGNYVLRHELIALHSSGQPDGAQNYPQCFNLAVTGTGSLQPTGVLATDLYHESDPGILFNIYTSPLAYTMPGPSLVPGLPSSVAQGNSAATATSSATIPGNGGGGSSSSRASTASRTTSGATTRPTSSSIRTTSAPAGGPTQTLYGQCGGSGYSGPTICASPAVCTTLNPYYAQCVSR</sequence>
<feature type="compositionally biased region" description="Low complexity" evidence="16">
    <location>
        <begin position="286"/>
        <end position="316"/>
    </location>
</feature>
<evidence type="ECO:0000256" key="12">
    <source>
        <dbReference type="ARBA" id="ARBA00023326"/>
    </source>
</evidence>
<evidence type="ECO:0000259" key="18">
    <source>
        <dbReference type="PROSITE" id="PS51164"/>
    </source>
</evidence>
<evidence type="ECO:0000256" key="8">
    <source>
        <dbReference type="ARBA" id="ARBA00023008"/>
    </source>
</evidence>
<dbReference type="Pfam" id="PF00734">
    <property type="entry name" value="CBM_1"/>
    <property type="match status" value="1"/>
</dbReference>
<dbReference type="SUPFAM" id="SSF57180">
    <property type="entry name" value="Cellulose-binding domain"/>
    <property type="match status" value="1"/>
</dbReference>
<feature type="signal peptide" evidence="17">
    <location>
        <begin position="1"/>
        <end position="27"/>
    </location>
</feature>
<evidence type="ECO:0000256" key="3">
    <source>
        <dbReference type="ARBA" id="ARBA00022525"/>
    </source>
</evidence>
<dbReference type="GO" id="GO:0004497">
    <property type="term" value="F:monooxygenase activity"/>
    <property type="evidence" value="ECO:0007669"/>
    <property type="project" value="UniProtKB-KW"/>
</dbReference>
<keyword evidence="10" id="KW-1015">Disulfide bond</keyword>
<keyword evidence="9" id="KW-0503">Monooxygenase</keyword>
<evidence type="ECO:0000256" key="16">
    <source>
        <dbReference type="SAM" id="MobiDB-lite"/>
    </source>
</evidence>
<dbReference type="EC" id="1.14.99.56" evidence="15"/>
<evidence type="ECO:0000256" key="10">
    <source>
        <dbReference type="ARBA" id="ARBA00023157"/>
    </source>
</evidence>
<evidence type="ECO:0000256" key="2">
    <source>
        <dbReference type="ARBA" id="ARBA00004613"/>
    </source>
</evidence>
<dbReference type="InterPro" id="IPR035971">
    <property type="entry name" value="CBD_sf"/>
</dbReference>
<keyword evidence="5 17" id="KW-0732">Signal</keyword>
<evidence type="ECO:0000256" key="9">
    <source>
        <dbReference type="ARBA" id="ARBA00023033"/>
    </source>
</evidence>
<evidence type="ECO:0000256" key="14">
    <source>
        <dbReference type="ARBA" id="ARBA00045077"/>
    </source>
</evidence>
<keyword evidence="3" id="KW-0964">Secreted</keyword>
<name>A0A2K0U0Y1_TRIHA</name>
<feature type="region of interest" description="Disordered" evidence="16">
    <location>
        <begin position="261"/>
        <end position="319"/>
    </location>
</feature>
<comment type="subcellular location">
    <subcellularLocation>
        <location evidence="2">Secreted</location>
    </subcellularLocation>
</comment>
<evidence type="ECO:0000256" key="13">
    <source>
        <dbReference type="ARBA" id="ARBA00044502"/>
    </source>
</evidence>
<accession>A0A2K0U0Y1</accession>
<dbReference type="InterPro" id="IPR000254">
    <property type="entry name" value="CBD"/>
</dbReference>
<dbReference type="AlphaFoldDB" id="A0A2K0U0Y1"/>
<protein>
    <recommendedName>
        <fullName evidence="15">lytic cellulose monooxygenase (C4-dehydrogenating)</fullName>
        <ecNumber evidence="15">1.14.99.56</ecNumber>
    </recommendedName>
</protein>
<dbReference type="GO" id="GO:0046872">
    <property type="term" value="F:metal ion binding"/>
    <property type="evidence" value="ECO:0007669"/>
    <property type="project" value="UniProtKB-KW"/>
</dbReference>
<dbReference type="InterPro" id="IPR005103">
    <property type="entry name" value="AA9_LPMO"/>
</dbReference>
<dbReference type="Pfam" id="PF03443">
    <property type="entry name" value="AA9"/>
    <property type="match status" value="1"/>
</dbReference>
<dbReference type="PROSITE" id="PS51164">
    <property type="entry name" value="CBM1_2"/>
    <property type="match status" value="1"/>
</dbReference>
<dbReference type="GO" id="GO:0005576">
    <property type="term" value="C:extracellular region"/>
    <property type="evidence" value="ECO:0007669"/>
    <property type="project" value="UniProtKB-SubCell"/>
</dbReference>
<evidence type="ECO:0000256" key="6">
    <source>
        <dbReference type="ARBA" id="ARBA00023001"/>
    </source>
</evidence>
<keyword evidence="12" id="KW-0624">Polysaccharide degradation</keyword>
<evidence type="ECO:0000256" key="5">
    <source>
        <dbReference type="ARBA" id="ARBA00022729"/>
    </source>
</evidence>
<dbReference type="PROSITE" id="PS00562">
    <property type="entry name" value="CBM1_1"/>
    <property type="match status" value="1"/>
</dbReference>
<evidence type="ECO:0000256" key="4">
    <source>
        <dbReference type="ARBA" id="ARBA00022723"/>
    </source>
</evidence>